<keyword evidence="2" id="KW-0808">Transferase</keyword>
<gene>
    <name evidence="2" type="ORF">SAMN02983006_02780</name>
</gene>
<name>A0A1I4N1S0_9FIRM</name>
<dbReference type="OrthoDB" id="396512at2"/>
<reference evidence="2 3" key="1">
    <citation type="submission" date="2016-10" db="EMBL/GenBank/DDBJ databases">
        <authorList>
            <person name="de Groot N.N."/>
        </authorList>
    </citation>
    <scope>NUCLEOTIDE SEQUENCE [LARGE SCALE GENOMIC DNA]</scope>
    <source>
        <strain evidence="2 3">ATCC 51327</strain>
    </source>
</reference>
<dbReference type="SUPFAM" id="SSF53448">
    <property type="entry name" value="Nucleotide-diphospho-sugar transferases"/>
    <property type="match status" value="1"/>
</dbReference>
<dbReference type="GO" id="GO:0016758">
    <property type="term" value="F:hexosyltransferase activity"/>
    <property type="evidence" value="ECO:0007669"/>
    <property type="project" value="UniProtKB-ARBA"/>
</dbReference>
<dbReference type="InterPro" id="IPR029044">
    <property type="entry name" value="Nucleotide-diphossugar_trans"/>
</dbReference>
<dbReference type="RefSeq" id="WP_089862757.1">
    <property type="nucleotide sequence ID" value="NZ_FOTI01000065.1"/>
</dbReference>
<accession>A0A1I4N1S0</accession>
<dbReference type="Pfam" id="PF00535">
    <property type="entry name" value="Glycos_transf_2"/>
    <property type="match status" value="1"/>
</dbReference>
<evidence type="ECO:0000313" key="2">
    <source>
        <dbReference type="EMBL" id="SFM09183.1"/>
    </source>
</evidence>
<dbReference type="FunFam" id="3.90.550.10:FF:000130">
    <property type="entry name" value="Family 2 glycosyl transferase"/>
    <property type="match status" value="1"/>
</dbReference>
<dbReference type="Gene3D" id="3.90.550.10">
    <property type="entry name" value="Spore Coat Polysaccharide Biosynthesis Protein SpsA, Chain A"/>
    <property type="match status" value="1"/>
</dbReference>
<sequence length="249" mass="29013">MQNDLVSIITPLYNSEEFISETIESVLVQSYSNWEMIIVDDCSTDNGVNIVKKYKENDNRIKLVQLKKNSGAAVARNTAIKVAKGRYISFLDSDDLWQPEKLEKQIQFMQENDYAFTYTNYQKMTESGELVNGIVKSPSELNYEKALHTNYIGCLTAMYDTNKLGKICMPEIRKRQDYGLWLKILKQVDGHGLNENLAYYRVRNNSVSSNKIDLLKYNWKLYRDIENLSILRSLYNILYTIILKLLKKK</sequence>
<keyword evidence="3" id="KW-1185">Reference proteome</keyword>
<feature type="domain" description="Glycosyltransferase 2-like" evidence="1">
    <location>
        <begin position="7"/>
        <end position="121"/>
    </location>
</feature>
<dbReference type="Proteomes" id="UP000199006">
    <property type="component" value="Unassembled WGS sequence"/>
</dbReference>
<protein>
    <submittedName>
        <fullName evidence="2">Glycosyltransferase involved in cell wall bisynthesis</fullName>
    </submittedName>
</protein>
<dbReference type="EMBL" id="FOTI01000065">
    <property type="protein sequence ID" value="SFM09183.1"/>
    <property type="molecule type" value="Genomic_DNA"/>
</dbReference>
<dbReference type="STRING" id="29563.SAMN02983006_02780"/>
<proteinExistence type="predicted"/>
<dbReference type="PANTHER" id="PTHR22916:SF3">
    <property type="entry name" value="UDP-GLCNAC:BETAGAL BETA-1,3-N-ACETYLGLUCOSAMINYLTRANSFERASE-LIKE PROTEIN 1"/>
    <property type="match status" value="1"/>
</dbReference>
<evidence type="ECO:0000313" key="3">
    <source>
        <dbReference type="Proteomes" id="UP000199006"/>
    </source>
</evidence>
<dbReference type="InterPro" id="IPR001173">
    <property type="entry name" value="Glyco_trans_2-like"/>
</dbReference>
<evidence type="ECO:0000259" key="1">
    <source>
        <dbReference type="Pfam" id="PF00535"/>
    </source>
</evidence>
<dbReference type="AlphaFoldDB" id="A0A1I4N1S0"/>
<organism evidence="2 3">
    <name type="scientific">Halanaerobium salsuginis</name>
    <dbReference type="NCBI Taxonomy" id="29563"/>
    <lineage>
        <taxon>Bacteria</taxon>
        <taxon>Bacillati</taxon>
        <taxon>Bacillota</taxon>
        <taxon>Clostridia</taxon>
        <taxon>Halanaerobiales</taxon>
        <taxon>Halanaerobiaceae</taxon>
        <taxon>Halanaerobium</taxon>
    </lineage>
</organism>
<dbReference type="PANTHER" id="PTHR22916">
    <property type="entry name" value="GLYCOSYLTRANSFERASE"/>
    <property type="match status" value="1"/>
</dbReference>